<evidence type="ECO:0000313" key="2">
    <source>
        <dbReference type="EMBL" id="KAB2815742.1"/>
    </source>
</evidence>
<accession>A0A6L3ZEG3</accession>
<dbReference type="OrthoDB" id="1137595at2"/>
<evidence type="ECO:0000313" key="3">
    <source>
        <dbReference type="Proteomes" id="UP000484164"/>
    </source>
</evidence>
<proteinExistence type="predicted"/>
<dbReference type="RefSeq" id="WP_151693172.1">
    <property type="nucleotide sequence ID" value="NZ_BMGX01000001.1"/>
</dbReference>
<name>A0A6L3ZEG3_9FLAO</name>
<protein>
    <submittedName>
        <fullName evidence="2">Uncharacterized protein</fullName>
    </submittedName>
</protein>
<feature type="chain" id="PRO_5026881491" evidence="1">
    <location>
        <begin position="20"/>
        <end position="343"/>
    </location>
</feature>
<dbReference type="EMBL" id="WBVQ01000002">
    <property type="protein sequence ID" value="KAB2815742.1"/>
    <property type="molecule type" value="Genomic_DNA"/>
</dbReference>
<reference evidence="2 3" key="1">
    <citation type="submission" date="2019-10" db="EMBL/GenBank/DDBJ databases">
        <title>Genome sequence of Phaeocystidibacter marisrubri JCM30614 (type strain).</title>
        <authorList>
            <person name="Bowman J.P."/>
        </authorList>
    </citation>
    <scope>NUCLEOTIDE SEQUENCE [LARGE SCALE GENOMIC DNA]</scope>
    <source>
        <strain evidence="2 3">JCM 30614</strain>
    </source>
</reference>
<comment type="caution">
    <text evidence="2">The sequence shown here is derived from an EMBL/GenBank/DDBJ whole genome shotgun (WGS) entry which is preliminary data.</text>
</comment>
<feature type="signal peptide" evidence="1">
    <location>
        <begin position="1"/>
        <end position="19"/>
    </location>
</feature>
<sequence>MRITIALSLLLSFGSTLFAQTTQEALEYMNTISEHVDEMKGETWSYLKAATRGRSARTLERKRQAVIEELGEVIREIDRLGPLKRDNSYRVEVLSYLRLTQIVMREDYGEIMNLEEIAEQSYDGMEAYLTAQEIASEKLDSAFGIYQDAQEAFATKYNINLVDGEMSRRDRRIKKASDALGYYNRVFLIVFKAQIQEQYTIDALNNNDLLSLEQSSQALKAAAEEGLVILDTMSPYHEDSDPQLILGARRVLNFYINEVEKEMPNLVDFFVAKDNFEQLKQTIDSKDQRDLSKDEIEEFNAAVEEFNAMVPKFNETNERVNERREETMEAWEDKVEDFFDDHA</sequence>
<dbReference type="Proteomes" id="UP000484164">
    <property type="component" value="Unassembled WGS sequence"/>
</dbReference>
<organism evidence="2 3">
    <name type="scientific">Phaeocystidibacter marisrubri</name>
    <dbReference type="NCBI Taxonomy" id="1577780"/>
    <lineage>
        <taxon>Bacteria</taxon>
        <taxon>Pseudomonadati</taxon>
        <taxon>Bacteroidota</taxon>
        <taxon>Flavobacteriia</taxon>
        <taxon>Flavobacteriales</taxon>
        <taxon>Phaeocystidibacteraceae</taxon>
        <taxon>Phaeocystidibacter</taxon>
    </lineage>
</organism>
<evidence type="ECO:0000256" key="1">
    <source>
        <dbReference type="SAM" id="SignalP"/>
    </source>
</evidence>
<keyword evidence="1" id="KW-0732">Signal</keyword>
<gene>
    <name evidence="2" type="ORF">F8C82_08565</name>
</gene>
<keyword evidence="3" id="KW-1185">Reference proteome</keyword>
<dbReference type="AlphaFoldDB" id="A0A6L3ZEG3"/>